<feature type="domain" description="Peptidase A1" evidence="3">
    <location>
        <begin position="58"/>
        <end position="407"/>
    </location>
</feature>
<dbReference type="PANTHER" id="PTHR47966:SF57">
    <property type="entry name" value="PEPTIDASE A1 DOMAIN-CONTAINING PROTEIN"/>
    <property type="match status" value="1"/>
</dbReference>
<evidence type="ECO:0000256" key="2">
    <source>
        <dbReference type="SAM" id="MobiDB-lite"/>
    </source>
</evidence>
<gene>
    <name evidence="4" type="ORF">MSAN_01572100</name>
</gene>
<name>A0A8H7CXW4_9AGAR</name>
<feature type="compositionally biased region" description="Polar residues" evidence="2">
    <location>
        <begin position="640"/>
        <end position="651"/>
    </location>
</feature>
<dbReference type="InterPro" id="IPR033121">
    <property type="entry name" value="PEPTIDASE_A1"/>
</dbReference>
<feature type="compositionally biased region" description="Low complexity" evidence="2">
    <location>
        <begin position="565"/>
        <end position="578"/>
    </location>
</feature>
<dbReference type="Gene3D" id="2.40.70.10">
    <property type="entry name" value="Acid Proteases"/>
    <property type="match status" value="2"/>
</dbReference>
<dbReference type="AlphaFoldDB" id="A0A8H7CXW4"/>
<keyword evidence="5" id="KW-1185">Reference proteome</keyword>
<protein>
    <submittedName>
        <fullName evidence="4">Peptidase A1 domain-containing protein</fullName>
    </submittedName>
</protein>
<evidence type="ECO:0000259" key="3">
    <source>
        <dbReference type="PROSITE" id="PS51767"/>
    </source>
</evidence>
<dbReference type="CDD" id="cd05471">
    <property type="entry name" value="pepsin_like"/>
    <property type="match status" value="1"/>
</dbReference>
<feature type="region of interest" description="Disordered" evidence="2">
    <location>
        <begin position="565"/>
        <end position="657"/>
    </location>
</feature>
<dbReference type="PROSITE" id="PS51767">
    <property type="entry name" value="PEPTIDASE_A1"/>
    <property type="match status" value="1"/>
</dbReference>
<dbReference type="PRINTS" id="PR00792">
    <property type="entry name" value="PEPSIN"/>
</dbReference>
<dbReference type="Proteomes" id="UP000623467">
    <property type="component" value="Unassembled WGS sequence"/>
</dbReference>
<comment type="caution">
    <text evidence="4">The sequence shown here is derived from an EMBL/GenBank/DDBJ whole genome shotgun (WGS) entry which is preliminary data.</text>
</comment>
<dbReference type="PANTHER" id="PTHR47966">
    <property type="entry name" value="BETA-SITE APP-CLEAVING ENZYME, ISOFORM A-RELATED"/>
    <property type="match status" value="1"/>
</dbReference>
<evidence type="ECO:0000313" key="4">
    <source>
        <dbReference type="EMBL" id="KAF7351403.1"/>
    </source>
</evidence>
<dbReference type="Pfam" id="PF00026">
    <property type="entry name" value="Asp"/>
    <property type="match status" value="2"/>
</dbReference>
<reference evidence="4" key="1">
    <citation type="submission" date="2020-05" db="EMBL/GenBank/DDBJ databases">
        <title>Mycena genomes resolve the evolution of fungal bioluminescence.</title>
        <authorList>
            <person name="Tsai I.J."/>
        </authorList>
    </citation>
    <scope>NUCLEOTIDE SEQUENCE</scope>
    <source>
        <strain evidence="4">160909Yilan</strain>
    </source>
</reference>
<dbReference type="InterPro" id="IPR021109">
    <property type="entry name" value="Peptidase_aspartic_dom_sf"/>
</dbReference>
<dbReference type="EMBL" id="JACAZH010000013">
    <property type="protein sequence ID" value="KAF7351403.1"/>
    <property type="molecule type" value="Genomic_DNA"/>
</dbReference>
<evidence type="ECO:0000256" key="1">
    <source>
        <dbReference type="ARBA" id="ARBA00007447"/>
    </source>
</evidence>
<dbReference type="InterPro" id="IPR034164">
    <property type="entry name" value="Pepsin-like_dom"/>
</dbReference>
<dbReference type="OrthoDB" id="2747330at2759"/>
<sequence>MGFASRDKGKGRATGMPFTSDLFARRNMRVRDSEGDGGPDGVVLPLQYVSDGPYDVAYTLPVLVGSDTVQNLSLQVDTGSSDMWIASTSCSSSVCGKVPLYNSASAIPTDLDVDFEYLVGNVSGPIVWDSVTVGGYGIQNQAFAAVDEVESEPLSSEFSGLLGLALPANSIIAEHIPPQVGDTPDGAVWMSNLFGITPLSAAPAARFVSIALERPGSDAVPSVLGIGRHPAALVPDPSKIGYDPLYGSSNGGPFYWRAAVSGITVYTNTTRMPIPLGLGTTGPYPSAVLDTGVATILTTTALANAIYGAINVHPAADNMYYFPCTTPLNLTITLDDRAEIPIHPLDLSSLPGSDAPDQSSCIGMIQTSADATLRNPSSGIGDIVLGVPFLRNVYTVLAYDPPFSNGSFPPTSLNDTTVRPRLGLLGLTNPTVALDEFHRVRVLNQPLSDDGGGAVTSGGSRKMSVGIDVLIGLAGFIGLCLSTLRPALVFPRAMPSRGICSGWADTSLRAVVRSADDGLPTEDELRRRRYRAYIQSLHSTSTDRTQVESFVDDVGGYVKPSVKAVEPVQQEPQEQLPLSPSPVFPRDNSPFPGRQSPESARHSRGRSINAPLLPEDGAAGVEDGRPLSMAGVGAAFARGRTSQRISNTTQPSPSPEP</sequence>
<dbReference type="GO" id="GO:0006508">
    <property type="term" value="P:proteolysis"/>
    <property type="evidence" value="ECO:0007669"/>
    <property type="project" value="InterPro"/>
</dbReference>
<organism evidence="4 5">
    <name type="scientific">Mycena sanguinolenta</name>
    <dbReference type="NCBI Taxonomy" id="230812"/>
    <lineage>
        <taxon>Eukaryota</taxon>
        <taxon>Fungi</taxon>
        <taxon>Dikarya</taxon>
        <taxon>Basidiomycota</taxon>
        <taxon>Agaricomycotina</taxon>
        <taxon>Agaricomycetes</taxon>
        <taxon>Agaricomycetidae</taxon>
        <taxon>Agaricales</taxon>
        <taxon>Marasmiineae</taxon>
        <taxon>Mycenaceae</taxon>
        <taxon>Mycena</taxon>
    </lineage>
</organism>
<proteinExistence type="inferred from homology"/>
<dbReference type="InterPro" id="IPR001461">
    <property type="entry name" value="Aspartic_peptidase_A1"/>
</dbReference>
<evidence type="ECO:0000313" key="5">
    <source>
        <dbReference type="Proteomes" id="UP000623467"/>
    </source>
</evidence>
<dbReference type="GO" id="GO:0004190">
    <property type="term" value="F:aspartic-type endopeptidase activity"/>
    <property type="evidence" value="ECO:0007669"/>
    <property type="project" value="InterPro"/>
</dbReference>
<comment type="similarity">
    <text evidence="1">Belongs to the peptidase A1 family.</text>
</comment>
<accession>A0A8H7CXW4</accession>
<dbReference type="SUPFAM" id="SSF50630">
    <property type="entry name" value="Acid proteases"/>
    <property type="match status" value="1"/>
</dbReference>